<keyword evidence="1" id="KW-1133">Transmembrane helix</keyword>
<evidence type="ECO:0000313" key="2">
    <source>
        <dbReference type="EMBL" id="NNF06836.1"/>
    </source>
</evidence>
<sequence>MFTKTNEPPPASYGLTWRDRLPGPVATLLRFPWWQFAIAIFAAVLLAKLINTPNARIIKALAGIAIFAVAYKTRPFYALCFIMLFMFFPFSIFVGSSTMIFVVLAATIYLARLTQKQVAPLQRTPIDLWVGLM</sequence>
<feature type="transmembrane region" description="Helical" evidence="1">
    <location>
        <begin position="62"/>
        <end position="86"/>
    </location>
</feature>
<evidence type="ECO:0000313" key="3">
    <source>
        <dbReference type="Proteomes" id="UP000547674"/>
    </source>
</evidence>
<name>A0A7Y2E803_UNCEI</name>
<evidence type="ECO:0000256" key="1">
    <source>
        <dbReference type="SAM" id="Phobius"/>
    </source>
</evidence>
<feature type="transmembrane region" description="Helical" evidence="1">
    <location>
        <begin position="92"/>
        <end position="111"/>
    </location>
</feature>
<proteinExistence type="predicted"/>
<dbReference type="AlphaFoldDB" id="A0A7Y2E803"/>
<keyword evidence="1" id="KW-0812">Transmembrane</keyword>
<feature type="non-terminal residue" evidence="2">
    <location>
        <position position="133"/>
    </location>
</feature>
<comment type="caution">
    <text evidence="2">The sequence shown here is derived from an EMBL/GenBank/DDBJ whole genome shotgun (WGS) entry which is preliminary data.</text>
</comment>
<accession>A0A7Y2E803</accession>
<feature type="transmembrane region" description="Helical" evidence="1">
    <location>
        <begin position="31"/>
        <end position="50"/>
    </location>
</feature>
<organism evidence="2 3">
    <name type="scientific">Eiseniibacteriota bacterium</name>
    <dbReference type="NCBI Taxonomy" id="2212470"/>
    <lineage>
        <taxon>Bacteria</taxon>
        <taxon>Candidatus Eiseniibacteriota</taxon>
    </lineage>
</organism>
<reference evidence="2 3" key="1">
    <citation type="submission" date="2020-03" db="EMBL/GenBank/DDBJ databases">
        <title>Metabolic flexibility allows generalist bacteria to become dominant in a frequently disturbed ecosystem.</title>
        <authorList>
            <person name="Chen Y.-J."/>
            <person name="Leung P.M."/>
            <person name="Bay S.K."/>
            <person name="Hugenholtz P."/>
            <person name="Kessler A.J."/>
            <person name="Shelley G."/>
            <person name="Waite D.W."/>
            <person name="Cook P.L."/>
            <person name="Greening C."/>
        </authorList>
    </citation>
    <scope>NUCLEOTIDE SEQUENCE [LARGE SCALE GENOMIC DNA]</scope>
    <source>
        <strain evidence="2">SS_bin_28</strain>
    </source>
</reference>
<protein>
    <submittedName>
        <fullName evidence="2">Uncharacterized protein</fullName>
    </submittedName>
</protein>
<gene>
    <name evidence="2" type="ORF">HKN21_08745</name>
</gene>
<dbReference type="EMBL" id="JABDJR010000345">
    <property type="protein sequence ID" value="NNF06836.1"/>
    <property type="molecule type" value="Genomic_DNA"/>
</dbReference>
<dbReference type="Proteomes" id="UP000547674">
    <property type="component" value="Unassembled WGS sequence"/>
</dbReference>
<keyword evidence="1" id="KW-0472">Membrane</keyword>